<dbReference type="GO" id="GO:0004674">
    <property type="term" value="F:protein serine/threonine kinase activity"/>
    <property type="evidence" value="ECO:0007669"/>
    <property type="project" value="TreeGrafter"/>
</dbReference>
<protein>
    <submittedName>
        <fullName evidence="3">Protein kinase family protein</fullName>
    </submittedName>
</protein>
<reference evidence="3" key="1">
    <citation type="submission" date="2022-06" db="EMBL/GenBank/DDBJ databases">
        <title>Aquibacillus sp. a new bacterium isolated from soil saline samples.</title>
        <authorList>
            <person name="Galisteo C."/>
            <person name="De La Haba R."/>
            <person name="Sanchez-Porro C."/>
            <person name="Ventosa A."/>
        </authorList>
    </citation>
    <scope>NUCLEOTIDE SEQUENCE</scope>
    <source>
        <strain evidence="3">3ASR75-11</strain>
    </source>
</reference>
<dbReference type="RefSeq" id="WP_272437917.1">
    <property type="nucleotide sequence ID" value="NZ_JAMQKB010000029.1"/>
</dbReference>
<dbReference type="SUPFAM" id="SSF56112">
    <property type="entry name" value="Protein kinase-like (PK-like)"/>
    <property type="match status" value="1"/>
</dbReference>
<dbReference type="GO" id="GO:0005737">
    <property type="term" value="C:cytoplasm"/>
    <property type="evidence" value="ECO:0007669"/>
    <property type="project" value="TreeGrafter"/>
</dbReference>
<keyword evidence="4" id="KW-1185">Reference proteome</keyword>
<dbReference type="Proteomes" id="UP001145050">
    <property type="component" value="Unassembled WGS sequence"/>
</dbReference>
<sequence>MLLKPFKKKWYGRRYGDYKIEKMLGEGRFGICYLATTNQGAFVVIKRFKPHILKKNEQKNVCEAVMLSKLNHHAIPKLLGVINDKELYGFVLEYKLGPTAETMLFKQKYGFNKTEIFNIGSQLISIIKYLHGKGIVHRDLRIPNVLIHDGKVSLIDFGLARWGDHERYNFDQDFSYLGDFLLYLHYSTFKKQQRVSKPWYEELDLTNEQIHLYKRMLRLEDPYSNIHELERDFLIAFRANSDK</sequence>
<keyword evidence="3" id="KW-0418">Kinase</keyword>
<dbReference type="Gene3D" id="1.10.510.10">
    <property type="entry name" value="Transferase(Phosphotransferase) domain 1"/>
    <property type="match status" value="1"/>
</dbReference>
<dbReference type="InterPro" id="IPR011009">
    <property type="entry name" value="Kinase-like_dom_sf"/>
</dbReference>
<dbReference type="GO" id="GO:0004713">
    <property type="term" value="F:protein tyrosine kinase activity"/>
    <property type="evidence" value="ECO:0007669"/>
    <property type="project" value="InterPro"/>
</dbReference>
<gene>
    <name evidence="3" type="ORF">NC797_16475</name>
</gene>
<proteinExistence type="predicted"/>
<dbReference type="InterPro" id="IPR020635">
    <property type="entry name" value="Tyr_kinase_cat_dom"/>
</dbReference>
<keyword evidence="1" id="KW-0547">Nucleotide-binding</keyword>
<dbReference type="SMART" id="SM00219">
    <property type="entry name" value="TyrKc"/>
    <property type="match status" value="1"/>
</dbReference>
<comment type="caution">
    <text evidence="3">The sequence shown here is derived from an EMBL/GenBank/DDBJ whole genome shotgun (WGS) entry which is preliminary data.</text>
</comment>
<accession>A0A9X4AN41</accession>
<evidence type="ECO:0000256" key="1">
    <source>
        <dbReference type="PROSITE-ProRule" id="PRU10141"/>
    </source>
</evidence>
<dbReference type="InterPro" id="IPR000719">
    <property type="entry name" value="Prot_kinase_dom"/>
</dbReference>
<evidence type="ECO:0000259" key="2">
    <source>
        <dbReference type="PROSITE" id="PS50011"/>
    </source>
</evidence>
<evidence type="ECO:0000313" key="3">
    <source>
        <dbReference type="EMBL" id="MDC3426097.1"/>
    </source>
</evidence>
<dbReference type="GO" id="GO:0005524">
    <property type="term" value="F:ATP binding"/>
    <property type="evidence" value="ECO:0007669"/>
    <property type="project" value="UniProtKB-UniRule"/>
</dbReference>
<keyword evidence="3" id="KW-0808">Transferase</keyword>
<dbReference type="PROSITE" id="PS00107">
    <property type="entry name" value="PROTEIN_KINASE_ATP"/>
    <property type="match status" value="1"/>
</dbReference>
<keyword evidence="1" id="KW-0067">ATP-binding</keyword>
<dbReference type="InterPro" id="IPR053235">
    <property type="entry name" value="Ser_Thr_kinase"/>
</dbReference>
<feature type="binding site" evidence="1">
    <location>
        <position position="46"/>
    </location>
    <ligand>
        <name>ATP</name>
        <dbReference type="ChEBI" id="CHEBI:30616"/>
    </ligand>
</feature>
<dbReference type="Pfam" id="PF00069">
    <property type="entry name" value="Pkinase"/>
    <property type="match status" value="1"/>
</dbReference>
<evidence type="ECO:0000313" key="4">
    <source>
        <dbReference type="Proteomes" id="UP001145050"/>
    </source>
</evidence>
<dbReference type="PROSITE" id="PS50011">
    <property type="entry name" value="PROTEIN_KINASE_DOM"/>
    <property type="match status" value="1"/>
</dbReference>
<dbReference type="EMBL" id="JAMQKB010000029">
    <property type="protein sequence ID" value="MDC3426097.1"/>
    <property type="molecule type" value="Genomic_DNA"/>
</dbReference>
<dbReference type="InterPro" id="IPR017441">
    <property type="entry name" value="Protein_kinase_ATP_BS"/>
</dbReference>
<feature type="domain" description="Protein kinase" evidence="2">
    <location>
        <begin position="18"/>
        <end position="243"/>
    </location>
</feature>
<dbReference type="PANTHER" id="PTHR24361">
    <property type="entry name" value="MITOGEN-ACTIVATED KINASE KINASE KINASE"/>
    <property type="match status" value="1"/>
</dbReference>
<name>A0A9X4AN41_9BACI</name>
<organism evidence="3 4">
    <name type="scientific">Terrihalobacillus insolitus</name>
    <dbReference type="NCBI Taxonomy" id="2950438"/>
    <lineage>
        <taxon>Bacteria</taxon>
        <taxon>Bacillati</taxon>
        <taxon>Bacillota</taxon>
        <taxon>Bacilli</taxon>
        <taxon>Bacillales</taxon>
        <taxon>Bacillaceae</taxon>
        <taxon>Terrihalobacillus</taxon>
    </lineage>
</organism>
<dbReference type="CDD" id="cd00180">
    <property type="entry name" value="PKc"/>
    <property type="match status" value="1"/>
</dbReference>
<dbReference type="AlphaFoldDB" id="A0A9X4AN41"/>